<feature type="non-terminal residue" evidence="1">
    <location>
        <position position="1"/>
    </location>
</feature>
<reference evidence="1" key="1">
    <citation type="submission" date="2021-02" db="EMBL/GenBank/DDBJ databases">
        <authorList>
            <person name="Nowell W R."/>
        </authorList>
    </citation>
    <scope>NUCLEOTIDE SEQUENCE</scope>
</reference>
<dbReference type="EMBL" id="CAJOBI010305328">
    <property type="protein sequence ID" value="CAF5167826.1"/>
    <property type="molecule type" value="Genomic_DNA"/>
</dbReference>
<evidence type="ECO:0000313" key="2">
    <source>
        <dbReference type="Proteomes" id="UP000676336"/>
    </source>
</evidence>
<proteinExistence type="predicted"/>
<gene>
    <name evidence="1" type="ORF">SMN809_LOCUS65173</name>
</gene>
<evidence type="ECO:0000313" key="1">
    <source>
        <dbReference type="EMBL" id="CAF5167826.1"/>
    </source>
</evidence>
<name>A0A8S3GNX8_9BILA</name>
<dbReference type="Proteomes" id="UP000676336">
    <property type="component" value="Unassembled WGS sequence"/>
</dbReference>
<organism evidence="1 2">
    <name type="scientific">Rotaria magnacalcarata</name>
    <dbReference type="NCBI Taxonomy" id="392030"/>
    <lineage>
        <taxon>Eukaryota</taxon>
        <taxon>Metazoa</taxon>
        <taxon>Spiralia</taxon>
        <taxon>Gnathifera</taxon>
        <taxon>Rotifera</taxon>
        <taxon>Eurotatoria</taxon>
        <taxon>Bdelloidea</taxon>
        <taxon>Philodinida</taxon>
        <taxon>Philodinidae</taxon>
        <taxon>Rotaria</taxon>
    </lineage>
</organism>
<comment type="caution">
    <text evidence="1">The sequence shown here is derived from an EMBL/GenBank/DDBJ whole genome shotgun (WGS) entry which is preliminary data.</text>
</comment>
<dbReference type="AlphaFoldDB" id="A0A8S3GNX8"/>
<protein>
    <submittedName>
        <fullName evidence="1">Uncharacterized protein</fullName>
    </submittedName>
</protein>
<accession>A0A8S3GNX8</accession>
<sequence>TVFNTDTTVYDSDTATKQRSFVDTNNYAPTYDNLIRGSSSTINYRDSNQQQFGHDSQFYLSGTEDLSSQFGAYGTTNTMIPH</sequence>